<keyword evidence="1" id="KW-0813">Transport</keyword>
<keyword evidence="3 6" id="KW-0479">Metal-binding</keyword>
<keyword evidence="7" id="KW-1133">Transmembrane helix</keyword>
<dbReference type="PROSITE" id="PS51007">
    <property type="entry name" value="CYTC"/>
    <property type="match status" value="2"/>
</dbReference>
<keyword evidence="7" id="KW-0472">Membrane</keyword>
<dbReference type="EMBL" id="JACLAW010000002">
    <property type="protein sequence ID" value="MBC2664341.1"/>
    <property type="molecule type" value="Genomic_DNA"/>
</dbReference>
<dbReference type="Pfam" id="PF00034">
    <property type="entry name" value="Cytochrom_C"/>
    <property type="match status" value="2"/>
</dbReference>
<dbReference type="PRINTS" id="PR00604">
    <property type="entry name" value="CYTCHRMECIAB"/>
</dbReference>
<evidence type="ECO:0000256" key="1">
    <source>
        <dbReference type="ARBA" id="ARBA00022448"/>
    </source>
</evidence>
<evidence type="ECO:0000256" key="6">
    <source>
        <dbReference type="PROSITE-ProRule" id="PRU00433"/>
    </source>
</evidence>
<gene>
    <name evidence="9" type="ORF">H7F51_02290</name>
</gene>
<keyword evidence="4" id="KW-0249">Electron transport</keyword>
<dbReference type="Proteomes" id="UP000566813">
    <property type="component" value="Unassembled WGS sequence"/>
</dbReference>
<dbReference type="Gene3D" id="1.10.760.10">
    <property type="entry name" value="Cytochrome c-like domain"/>
    <property type="match status" value="2"/>
</dbReference>
<feature type="transmembrane region" description="Helical" evidence="7">
    <location>
        <begin position="12"/>
        <end position="31"/>
    </location>
</feature>
<reference evidence="9 10" key="1">
    <citation type="submission" date="2020-08" db="EMBL/GenBank/DDBJ databases">
        <title>The genome sequence of type strain Novosphingobium flavum NBRC 111647.</title>
        <authorList>
            <person name="Liu Y."/>
        </authorList>
    </citation>
    <scope>NUCLEOTIDE SEQUENCE [LARGE SCALE GENOMIC DNA]</scope>
    <source>
        <strain evidence="9 10">NBRC 111647</strain>
    </source>
</reference>
<feature type="domain" description="Cytochrome c" evidence="8">
    <location>
        <begin position="201"/>
        <end position="302"/>
    </location>
</feature>
<evidence type="ECO:0000256" key="2">
    <source>
        <dbReference type="ARBA" id="ARBA00022617"/>
    </source>
</evidence>
<dbReference type="InterPro" id="IPR036909">
    <property type="entry name" value="Cyt_c-like_dom_sf"/>
</dbReference>
<evidence type="ECO:0000256" key="7">
    <source>
        <dbReference type="SAM" id="Phobius"/>
    </source>
</evidence>
<accession>A0A7X1FP12</accession>
<dbReference type="SUPFAM" id="SSF46626">
    <property type="entry name" value="Cytochrome c"/>
    <property type="match status" value="2"/>
</dbReference>
<keyword evidence="7" id="KW-0812">Transmembrane</keyword>
<dbReference type="RefSeq" id="WP_185662603.1">
    <property type="nucleotide sequence ID" value="NZ_JACLAW010000002.1"/>
</dbReference>
<dbReference type="GO" id="GO:0009055">
    <property type="term" value="F:electron transfer activity"/>
    <property type="evidence" value="ECO:0007669"/>
    <property type="project" value="InterPro"/>
</dbReference>
<evidence type="ECO:0000313" key="9">
    <source>
        <dbReference type="EMBL" id="MBC2664341.1"/>
    </source>
</evidence>
<dbReference type="GO" id="GO:0046872">
    <property type="term" value="F:metal ion binding"/>
    <property type="evidence" value="ECO:0007669"/>
    <property type="project" value="UniProtKB-KW"/>
</dbReference>
<keyword evidence="5 6" id="KW-0408">Iron</keyword>
<feature type="domain" description="Cytochrome c" evidence="8">
    <location>
        <begin position="69"/>
        <end position="170"/>
    </location>
</feature>
<sequence>MQDRKNTIAGWALFSGIVALGLGTLSAHYFLADKSERPEKMGYEIEGVVSSEGGAAAAEEGIEARLAKGDPAKGEAVFKKCQSCHTVDQGGANGIGPNLFATVGEAIAQGKGGFAFSDDLKAKGGKWDFATLDTWLKNPKAFAAGTKMTFAGLPDGQDRANVILFLNSKGSNLPLPAVPAAPAGGAAAAAPAGIDALLASADVAKGEQSFKKCQSCHTINAGGANGIGPNLNGIAGDKVAEGRGGFAFSDDLKAKGGTWDAAALDAWLKNPKAVAAGTKMTFAGIADDKERANVIAYLNSQGGKLTLPAAAPAAK</sequence>
<dbReference type="AlphaFoldDB" id="A0A7X1FP12"/>
<dbReference type="InterPro" id="IPR009056">
    <property type="entry name" value="Cyt_c-like_dom"/>
</dbReference>
<keyword evidence="2 6" id="KW-0349">Heme</keyword>
<proteinExistence type="predicted"/>
<dbReference type="InterPro" id="IPR002327">
    <property type="entry name" value="Cyt_c_1A/1B"/>
</dbReference>
<dbReference type="PANTHER" id="PTHR11961">
    <property type="entry name" value="CYTOCHROME C"/>
    <property type="match status" value="1"/>
</dbReference>
<organism evidence="9 10">
    <name type="scientific">Novosphingobium flavum</name>
    <dbReference type="NCBI Taxonomy" id="1778672"/>
    <lineage>
        <taxon>Bacteria</taxon>
        <taxon>Pseudomonadati</taxon>
        <taxon>Pseudomonadota</taxon>
        <taxon>Alphaproteobacteria</taxon>
        <taxon>Sphingomonadales</taxon>
        <taxon>Sphingomonadaceae</taxon>
        <taxon>Novosphingobium</taxon>
    </lineage>
</organism>
<comment type="caution">
    <text evidence="9">The sequence shown here is derived from an EMBL/GenBank/DDBJ whole genome shotgun (WGS) entry which is preliminary data.</text>
</comment>
<evidence type="ECO:0000256" key="3">
    <source>
        <dbReference type="ARBA" id="ARBA00022723"/>
    </source>
</evidence>
<evidence type="ECO:0000256" key="5">
    <source>
        <dbReference type="ARBA" id="ARBA00023004"/>
    </source>
</evidence>
<evidence type="ECO:0000313" key="10">
    <source>
        <dbReference type="Proteomes" id="UP000566813"/>
    </source>
</evidence>
<dbReference type="GO" id="GO:0020037">
    <property type="term" value="F:heme binding"/>
    <property type="evidence" value="ECO:0007669"/>
    <property type="project" value="InterPro"/>
</dbReference>
<name>A0A7X1FP12_9SPHN</name>
<evidence type="ECO:0000259" key="8">
    <source>
        <dbReference type="PROSITE" id="PS51007"/>
    </source>
</evidence>
<protein>
    <submittedName>
        <fullName evidence="9">Cytochrome c family protein</fullName>
    </submittedName>
</protein>
<evidence type="ECO:0000256" key="4">
    <source>
        <dbReference type="ARBA" id="ARBA00022982"/>
    </source>
</evidence>
<keyword evidence="10" id="KW-1185">Reference proteome</keyword>